<evidence type="ECO:0008006" key="3">
    <source>
        <dbReference type="Google" id="ProtNLM"/>
    </source>
</evidence>
<evidence type="ECO:0000313" key="2">
    <source>
        <dbReference type="Proteomes" id="UP000822142"/>
    </source>
</evidence>
<accession>A0ABX2I9Z5</accession>
<gene>
    <name evidence="1" type="ORF">G5A70_07185</name>
</gene>
<dbReference type="EMBL" id="JAAITA010000007">
    <property type="protein sequence ID" value="NSJ85957.1"/>
    <property type="molecule type" value="Genomic_DNA"/>
</dbReference>
<name>A0ABX2I9Z5_BLAHA</name>
<organism evidence="1 2">
    <name type="scientific">Blautia hansenii</name>
    <name type="common">Ruminococcus hansenii</name>
    <dbReference type="NCBI Taxonomy" id="1322"/>
    <lineage>
        <taxon>Bacteria</taxon>
        <taxon>Bacillati</taxon>
        <taxon>Bacillota</taxon>
        <taxon>Clostridia</taxon>
        <taxon>Lachnospirales</taxon>
        <taxon>Lachnospiraceae</taxon>
        <taxon>Blautia</taxon>
    </lineage>
</organism>
<dbReference type="Proteomes" id="UP000822142">
    <property type="component" value="Unassembled WGS sequence"/>
</dbReference>
<comment type="caution">
    <text evidence="1">The sequence shown here is derived from an EMBL/GenBank/DDBJ whole genome shotgun (WGS) entry which is preliminary data.</text>
</comment>
<sequence length="123" mass="13587">MAMISGVWLLVIFASLLLVVGSMEKIINTADGVEAAVYGSGKAVSRIYDGVGEAKRKGQSTGKAYRVSGSKREITVSAENRLQIPFQNLEWKQSEVIKSKVVRPVLFIEKVQRARKIRDTFEG</sequence>
<reference evidence="1 2" key="1">
    <citation type="journal article" date="2020" name="Cell Host Microbe">
        <title>Functional and Genomic Variation between Human-Derived Isolates of Lachnospiraceae Reveals Inter- and Intra-Species Diversity.</title>
        <authorList>
            <person name="Sorbara M.T."/>
            <person name="Littmann E.R."/>
            <person name="Fontana E."/>
            <person name="Moody T.U."/>
            <person name="Kohout C.E."/>
            <person name="Gjonbalaj M."/>
            <person name="Eaton V."/>
            <person name="Seok R."/>
            <person name="Leiner I.M."/>
            <person name="Pamer E.G."/>
        </authorList>
    </citation>
    <scope>NUCLEOTIDE SEQUENCE [LARGE SCALE GENOMIC DNA]</scope>
    <source>
        <strain evidence="1 2">MSK.15.26</strain>
    </source>
</reference>
<protein>
    <recommendedName>
        <fullName evidence="3">TadE-like protein</fullName>
    </recommendedName>
</protein>
<proteinExistence type="predicted"/>
<evidence type="ECO:0000313" key="1">
    <source>
        <dbReference type="EMBL" id="NSJ85957.1"/>
    </source>
</evidence>
<keyword evidence="2" id="KW-1185">Reference proteome</keyword>